<dbReference type="Pfam" id="PF14574">
    <property type="entry name" value="RACo_C_ter"/>
    <property type="match status" value="1"/>
</dbReference>
<evidence type="ECO:0000259" key="2">
    <source>
        <dbReference type="Pfam" id="PF17650"/>
    </source>
</evidence>
<name>A0A1I4VXS6_9BACT</name>
<dbReference type="InterPro" id="IPR041414">
    <property type="entry name" value="Raco-like_middle"/>
</dbReference>
<dbReference type="InterPro" id="IPR052911">
    <property type="entry name" value="Corrinoid_activation_enz"/>
</dbReference>
<dbReference type="InterPro" id="IPR042259">
    <property type="entry name" value="Raco-like_middle_sf"/>
</dbReference>
<dbReference type="PANTHER" id="PTHR42895">
    <property type="entry name" value="IRON-SULFUR CLUSTER-BINDING PROTEIN-RELATED"/>
    <property type="match status" value="1"/>
</dbReference>
<feature type="domain" description="RACo linker region" evidence="2">
    <location>
        <begin position="4"/>
        <end position="82"/>
    </location>
</feature>
<evidence type="ECO:0000313" key="4">
    <source>
        <dbReference type="EMBL" id="SFN06051.1"/>
    </source>
</evidence>
<dbReference type="EMBL" id="FOUU01000012">
    <property type="protein sequence ID" value="SFN06051.1"/>
    <property type="molecule type" value="Genomic_DNA"/>
</dbReference>
<sequence length="526" mass="58197">MKQTLDPVISYVKYDLPLPSLQDNTGDWDRLARDLRKRGYEPLLPSPGRLKDLAYRIRELKFRGTALLKWNGFLWEVLEIRASENRNPLLGAAFDLGTTRIASYLVDLQHGSIIHQTSVENPQIPYGEDILSRIVYANTPEKLKHLQELLINRINDTIRNILKSANLNPDEAHRFIYAVAVAGNTTMSHFFAGLDPSGICKEPYIPVVNRFPPFRASEFGLRVHPDALLYLFPNVGSYFGGDVVAGIIATGMHRSEDISMLIDVGTNAEVVLGNKDWMIACAGAAGPALEGGVVERGMMAAPGAIDQVRINPDTLELSYHVIGDARPKGICGSGLIDLIAEMFQAGLLTIQGKINKKLKNKTHRIIETEDGTAFVVAHANETADGADLTITDIDIGILLKSKAAMYTILNMICRKVGIDIRDVKKIYVAGTFGNHIDPKMAIRIGMLPDLPLETFIPMGNTSGKGAVQFLLDRRVQREVEEICDKITYIELNVNVELMHEFRGALFIPHTDPRLFPSVRIPDAARG</sequence>
<dbReference type="Gene3D" id="3.30.420.480">
    <property type="entry name" value="Domain of unknown function (DUF4445)"/>
    <property type="match status" value="1"/>
</dbReference>
<evidence type="ECO:0000259" key="3">
    <source>
        <dbReference type="Pfam" id="PF17651"/>
    </source>
</evidence>
<dbReference type="InterPro" id="IPR027980">
    <property type="entry name" value="RACo_C"/>
</dbReference>
<dbReference type="OrthoDB" id="9810588at2"/>
<dbReference type="PANTHER" id="PTHR42895:SF1">
    <property type="entry name" value="IRON-SULFUR CLUSTER PROTEIN"/>
    <property type="match status" value="1"/>
</dbReference>
<keyword evidence="5" id="KW-1185">Reference proteome</keyword>
<dbReference type="AlphaFoldDB" id="A0A1I4VXS6"/>
<dbReference type="Pfam" id="PF17651">
    <property type="entry name" value="Raco_middle"/>
    <property type="match status" value="1"/>
</dbReference>
<feature type="domain" description="RACo C-terminal" evidence="1">
    <location>
        <begin position="258"/>
        <end position="518"/>
    </location>
</feature>
<dbReference type="InterPro" id="IPR040506">
    <property type="entry name" value="RACo_linker"/>
</dbReference>
<gene>
    <name evidence="4" type="ORF">SAMN05660836_02512</name>
</gene>
<organism evidence="4 5">
    <name type="scientific">Thermodesulforhabdus norvegica</name>
    <dbReference type="NCBI Taxonomy" id="39841"/>
    <lineage>
        <taxon>Bacteria</taxon>
        <taxon>Pseudomonadati</taxon>
        <taxon>Thermodesulfobacteriota</taxon>
        <taxon>Syntrophobacteria</taxon>
        <taxon>Syntrophobacterales</taxon>
        <taxon>Thermodesulforhabdaceae</taxon>
        <taxon>Thermodesulforhabdus</taxon>
    </lineage>
</organism>
<evidence type="ECO:0000259" key="1">
    <source>
        <dbReference type="Pfam" id="PF14574"/>
    </source>
</evidence>
<dbReference type="Gene3D" id="3.10.20.880">
    <property type="match status" value="1"/>
</dbReference>
<evidence type="ECO:0000313" key="5">
    <source>
        <dbReference type="Proteomes" id="UP000199611"/>
    </source>
</evidence>
<dbReference type="Proteomes" id="UP000199611">
    <property type="component" value="Unassembled WGS sequence"/>
</dbReference>
<protein>
    <recommendedName>
        <fullName evidence="6">DUF4445 domain-containing protein</fullName>
    </recommendedName>
</protein>
<accession>A0A1I4VXS6</accession>
<reference evidence="4 5" key="1">
    <citation type="submission" date="2016-10" db="EMBL/GenBank/DDBJ databases">
        <authorList>
            <person name="de Groot N.N."/>
        </authorList>
    </citation>
    <scope>NUCLEOTIDE SEQUENCE [LARGE SCALE GENOMIC DNA]</scope>
    <source>
        <strain evidence="4 5">DSM 9990</strain>
    </source>
</reference>
<dbReference type="STRING" id="39841.SAMN05660836_02512"/>
<feature type="domain" description="RACo-like middle region" evidence="3">
    <location>
        <begin position="90"/>
        <end position="255"/>
    </location>
</feature>
<proteinExistence type="predicted"/>
<evidence type="ECO:0008006" key="6">
    <source>
        <dbReference type="Google" id="ProtNLM"/>
    </source>
</evidence>
<dbReference type="RefSeq" id="WP_093396254.1">
    <property type="nucleotide sequence ID" value="NZ_FOUU01000012.1"/>
</dbReference>
<dbReference type="Pfam" id="PF17650">
    <property type="entry name" value="RACo_linker"/>
    <property type="match status" value="1"/>
</dbReference>